<dbReference type="PANTHER" id="PTHR43701:SF2">
    <property type="entry name" value="MEMBRANE TRANSPORTER PROTEIN YJNA-RELATED"/>
    <property type="match status" value="1"/>
</dbReference>
<keyword evidence="3 5" id="KW-1133">Transmembrane helix</keyword>
<evidence type="ECO:0000313" key="6">
    <source>
        <dbReference type="EMBL" id="MFD2903025.1"/>
    </source>
</evidence>
<evidence type="ECO:0000256" key="4">
    <source>
        <dbReference type="ARBA" id="ARBA00023136"/>
    </source>
</evidence>
<organism evidence="6 7">
    <name type="scientific">Sphingobacterium anhuiense</name>
    <dbReference type="NCBI Taxonomy" id="493780"/>
    <lineage>
        <taxon>Bacteria</taxon>
        <taxon>Pseudomonadati</taxon>
        <taxon>Bacteroidota</taxon>
        <taxon>Sphingobacteriia</taxon>
        <taxon>Sphingobacteriales</taxon>
        <taxon>Sphingobacteriaceae</taxon>
        <taxon>Sphingobacterium</taxon>
    </lineage>
</organism>
<sequence length="268" mass="29144">MMDFSLILGYTLAIAVGLTMGILGSGGSILTLPIFVYLFHIEPIQAVDYSLFTISIISLIGSIGHVYKKEIDFKTTTLFILPSLLAVYITKQYILPNIPNSIPINQSTISKDQIIMSFFSVLILVSAFVMLKRNNNNYGRVRNTIAHLITIGSITGLLTGLVGAGGGFIIVPALVLLMKINIKQASAASLFIITINATFGLLSNFKHLDQINWTILIIFTGITLIGLMIGFQLKTKLKPENLKVVFGYFLGAIGIAIAGTEISQFINL</sequence>
<dbReference type="Pfam" id="PF01925">
    <property type="entry name" value="TauE"/>
    <property type="match status" value="1"/>
</dbReference>
<name>A0ABW5YRZ6_9SPHI</name>
<feature type="transmembrane region" description="Helical" evidence="5">
    <location>
        <begin position="151"/>
        <end position="178"/>
    </location>
</feature>
<dbReference type="Proteomes" id="UP001597509">
    <property type="component" value="Unassembled WGS sequence"/>
</dbReference>
<keyword evidence="7" id="KW-1185">Reference proteome</keyword>
<evidence type="ECO:0000256" key="1">
    <source>
        <dbReference type="ARBA" id="ARBA00004141"/>
    </source>
</evidence>
<comment type="similarity">
    <text evidence="5">Belongs to the 4-toluene sulfonate uptake permease (TSUP) (TC 2.A.102) family.</text>
</comment>
<accession>A0ABW5YRZ6</accession>
<proteinExistence type="inferred from homology"/>
<gene>
    <name evidence="6" type="ORF">ACFS6I_03745</name>
</gene>
<comment type="subcellular location">
    <subcellularLocation>
        <location evidence="5">Cell membrane</location>
        <topology evidence="5">Multi-pass membrane protein</topology>
    </subcellularLocation>
    <subcellularLocation>
        <location evidence="1">Membrane</location>
        <topology evidence="1">Multi-pass membrane protein</topology>
    </subcellularLocation>
</comment>
<protein>
    <recommendedName>
        <fullName evidence="5">Probable membrane transporter protein</fullName>
    </recommendedName>
</protein>
<feature type="transmembrane region" description="Helical" evidence="5">
    <location>
        <begin position="185"/>
        <end position="205"/>
    </location>
</feature>
<dbReference type="InterPro" id="IPR051598">
    <property type="entry name" value="TSUP/Inactive_protease-like"/>
</dbReference>
<evidence type="ECO:0000313" key="7">
    <source>
        <dbReference type="Proteomes" id="UP001597509"/>
    </source>
</evidence>
<dbReference type="InterPro" id="IPR002781">
    <property type="entry name" value="TM_pro_TauE-like"/>
</dbReference>
<dbReference type="RefSeq" id="WP_380918270.1">
    <property type="nucleotide sequence ID" value="NZ_JBHUPE010000002.1"/>
</dbReference>
<dbReference type="PANTHER" id="PTHR43701">
    <property type="entry name" value="MEMBRANE TRANSPORTER PROTEIN MJ0441-RELATED"/>
    <property type="match status" value="1"/>
</dbReference>
<feature type="transmembrane region" description="Helical" evidence="5">
    <location>
        <begin position="245"/>
        <end position="266"/>
    </location>
</feature>
<evidence type="ECO:0000256" key="5">
    <source>
        <dbReference type="RuleBase" id="RU363041"/>
    </source>
</evidence>
<feature type="transmembrane region" description="Helical" evidence="5">
    <location>
        <begin position="6"/>
        <end position="39"/>
    </location>
</feature>
<keyword evidence="4 5" id="KW-0472">Membrane</keyword>
<feature type="transmembrane region" description="Helical" evidence="5">
    <location>
        <begin position="114"/>
        <end position="131"/>
    </location>
</feature>
<feature type="transmembrane region" description="Helical" evidence="5">
    <location>
        <begin position="211"/>
        <end position="233"/>
    </location>
</feature>
<evidence type="ECO:0000256" key="3">
    <source>
        <dbReference type="ARBA" id="ARBA00022989"/>
    </source>
</evidence>
<keyword evidence="2 5" id="KW-0812">Transmembrane</keyword>
<reference evidence="7" key="1">
    <citation type="journal article" date="2019" name="Int. J. Syst. Evol. Microbiol.">
        <title>The Global Catalogue of Microorganisms (GCM) 10K type strain sequencing project: providing services to taxonomists for standard genome sequencing and annotation.</title>
        <authorList>
            <consortium name="The Broad Institute Genomics Platform"/>
            <consortium name="The Broad Institute Genome Sequencing Center for Infectious Disease"/>
            <person name="Wu L."/>
            <person name="Ma J."/>
        </authorList>
    </citation>
    <scope>NUCLEOTIDE SEQUENCE [LARGE SCALE GENOMIC DNA]</scope>
    <source>
        <strain evidence="7">KCTC 22209</strain>
    </source>
</reference>
<feature type="transmembrane region" description="Helical" evidence="5">
    <location>
        <begin position="46"/>
        <end position="67"/>
    </location>
</feature>
<evidence type="ECO:0000256" key="2">
    <source>
        <dbReference type="ARBA" id="ARBA00022692"/>
    </source>
</evidence>
<comment type="caution">
    <text evidence="6">The sequence shown here is derived from an EMBL/GenBank/DDBJ whole genome shotgun (WGS) entry which is preliminary data.</text>
</comment>
<keyword evidence="5" id="KW-1003">Cell membrane</keyword>
<dbReference type="EMBL" id="JBHUPE010000002">
    <property type="protein sequence ID" value="MFD2903025.1"/>
    <property type="molecule type" value="Genomic_DNA"/>
</dbReference>